<accession>A0A212KL54</accession>
<name>A0A212KL54_9PROT</name>
<dbReference type="EMBL" id="FLUO01000003">
    <property type="protein sequence ID" value="SBW12456.1"/>
    <property type="molecule type" value="Genomic_DNA"/>
</dbReference>
<feature type="domain" description="DUF374" evidence="1">
    <location>
        <begin position="75"/>
        <end position="136"/>
    </location>
</feature>
<dbReference type="Pfam" id="PF04028">
    <property type="entry name" value="DUF374"/>
    <property type="match status" value="1"/>
</dbReference>
<dbReference type="AlphaFoldDB" id="A0A212KL54"/>
<evidence type="ECO:0000313" key="2">
    <source>
        <dbReference type="EMBL" id="SBW12456.1"/>
    </source>
</evidence>
<proteinExistence type="predicted"/>
<dbReference type="InterPro" id="IPR007172">
    <property type="entry name" value="DUF374"/>
</dbReference>
<evidence type="ECO:0000259" key="1">
    <source>
        <dbReference type="Pfam" id="PF04028"/>
    </source>
</evidence>
<dbReference type="CDD" id="cd07983">
    <property type="entry name" value="LPLAT_DUF374-like"/>
    <property type="match status" value="1"/>
</dbReference>
<sequence length="239" mass="25700">MGWVKDLSRSDVAQALVYGLVARYVRFVRWSGRWRARDPHHRDAAHALAGGRAIYAFWHSRLPLMWAFPGIDAGRVHVLISAHSDGRLIAGVMERVGLRVITGSTSKGGAQALRAMIRAVAKGGCVGITPDGPRGPNMVAQAGVIALARATGVPILPIGFSAKRVKFLDSWDRMQIVLPFTEGVYAFGEPIVVPRDGDEETYRLALERALTGVTAAADAEMGHPPAVAGTVPRKKRPAP</sequence>
<protein>
    <recommendedName>
        <fullName evidence="1">DUF374 domain-containing protein</fullName>
    </recommendedName>
</protein>
<organism evidence="2">
    <name type="scientific">uncultured Alphaproteobacteria bacterium</name>
    <dbReference type="NCBI Taxonomy" id="91750"/>
    <lineage>
        <taxon>Bacteria</taxon>
        <taxon>Pseudomonadati</taxon>
        <taxon>Pseudomonadota</taxon>
        <taxon>Alphaproteobacteria</taxon>
        <taxon>environmental samples</taxon>
    </lineage>
</organism>
<gene>
    <name evidence="2" type="ORF">KL86APRO_30006</name>
</gene>
<reference evidence="2" key="1">
    <citation type="submission" date="2016-04" db="EMBL/GenBank/DDBJ databases">
        <authorList>
            <person name="Evans L.H."/>
            <person name="Alamgir A."/>
            <person name="Owens N."/>
            <person name="Weber N.D."/>
            <person name="Virtaneva K."/>
            <person name="Barbian K."/>
            <person name="Babar A."/>
            <person name="Rosenke K."/>
        </authorList>
    </citation>
    <scope>NUCLEOTIDE SEQUENCE</scope>
    <source>
        <strain evidence="2">86</strain>
    </source>
</reference>